<reference evidence="5" key="1">
    <citation type="submission" date="2023-01" db="EMBL/GenBank/DDBJ databases">
        <title>The genome sequence of Kordiimonadaceae bacterium 6D33.</title>
        <authorList>
            <person name="Liu Y."/>
        </authorList>
    </citation>
    <scope>NUCLEOTIDE SEQUENCE</scope>
    <source>
        <strain evidence="5">6D33</strain>
    </source>
</reference>
<evidence type="ECO:0000313" key="5">
    <source>
        <dbReference type="EMBL" id="WCL53242.1"/>
    </source>
</evidence>
<dbReference type="RefSeq" id="WP_289502754.1">
    <property type="nucleotide sequence ID" value="NZ_CP116805.1"/>
</dbReference>
<feature type="domain" description="HTH cro/C1-type" evidence="4">
    <location>
        <begin position="8"/>
        <end position="61"/>
    </location>
</feature>
<dbReference type="GO" id="GO:0003677">
    <property type="term" value="F:DNA binding"/>
    <property type="evidence" value="ECO:0007669"/>
    <property type="project" value="UniProtKB-KW"/>
</dbReference>
<name>A0AAE9XNE3_9PROT</name>
<dbReference type="Pfam" id="PF01381">
    <property type="entry name" value="HTH_3"/>
    <property type="match status" value="1"/>
</dbReference>
<dbReference type="InterPro" id="IPR015927">
    <property type="entry name" value="Peptidase_S24_S26A/B/C"/>
</dbReference>
<dbReference type="SUPFAM" id="SSF51306">
    <property type="entry name" value="LexA/Signal peptidase"/>
    <property type="match status" value="1"/>
</dbReference>
<dbReference type="SMART" id="SM00530">
    <property type="entry name" value="HTH_XRE"/>
    <property type="match status" value="1"/>
</dbReference>
<dbReference type="SUPFAM" id="SSF47413">
    <property type="entry name" value="lambda repressor-like DNA-binding domains"/>
    <property type="match status" value="1"/>
</dbReference>
<keyword evidence="2" id="KW-0238">DNA-binding</keyword>
<dbReference type="KEGG" id="gso:PH603_11920"/>
<sequence>MTLIGQAVSRLRKEKGYSQQQLGSMVGMSQQAIDRLESGRTGHPRKIVQLARVLGVSPDGLERGDILPAAPVLTEGSGQPIIPLPAPVFSLGRDLPVLGRAQGGAEGNLVMEEGAIDWTFRPADLAGVRDAFAVYVTGTSMVPKYQDGDLVYVHPSRPPRRDRFVLVETSDHRGLIKQFIKWDEDILVLRQLNPEDTIRLPRARVLRVMLIIGSMDG</sequence>
<dbReference type="InterPro" id="IPR036286">
    <property type="entry name" value="LexA/Signal_pep-like_sf"/>
</dbReference>
<evidence type="ECO:0000259" key="4">
    <source>
        <dbReference type="PROSITE" id="PS50943"/>
    </source>
</evidence>
<keyword evidence="6" id="KW-1185">Reference proteome</keyword>
<evidence type="ECO:0000256" key="2">
    <source>
        <dbReference type="ARBA" id="ARBA00023125"/>
    </source>
</evidence>
<dbReference type="CDD" id="cd00093">
    <property type="entry name" value="HTH_XRE"/>
    <property type="match status" value="1"/>
</dbReference>
<dbReference type="Pfam" id="PF00717">
    <property type="entry name" value="Peptidase_S24"/>
    <property type="match status" value="1"/>
</dbReference>
<dbReference type="EMBL" id="CP116805">
    <property type="protein sequence ID" value="WCL53242.1"/>
    <property type="molecule type" value="Genomic_DNA"/>
</dbReference>
<dbReference type="PANTHER" id="PTHR40661">
    <property type="match status" value="1"/>
</dbReference>
<accession>A0AAE9XNE3</accession>
<dbReference type="Proteomes" id="UP001217500">
    <property type="component" value="Chromosome"/>
</dbReference>
<gene>
    <name evidence="5" type="ORF">PH603_11920</name>
</gene>
<dbReference type="Gene3D" id="1.10.260.40">
    <property type="entry name" value="lambda repressor-like DNA-binding domains"/>
    <property type="match status" value="1"/>
</dbReference>
<proteinExistence type="predicted"/>
<evidence type="ECO:0000256" key="1">
    <source>
        <dbReference type="ARBA" id="ARBA00023015"/>
    </source>
</evidence>
<keyword evidence="1" id="KW-0805">Transcription regulation</keyword>
<dbReference type="CDD" id="cd06529">
    <property type="entry name" value="S24_LexA-like"/>
    <property type="match status" value="1"/>
</dbReference>
<evidence type="ECO:0000256" key="3">
    <source>
        <dbReference type="ARBA" id="ARBA00023163"/>
    </source>
</evidence>
<evidence type="ECO:0000313" key="6">
    <source>
        <dbReference type="Proteomes" id="UP001217500"/>
    </source>
</evidence>
<organism evidence="5 6">
    <name type="scientific">Gimibacter soli</name>
    <dbReference type="NCBI Taxonomy" id="3024400"/>
    <lineage>
        <taxon>Bacteria</taxon>
        <taxon>Pseudomonadati</taxon>
        <taxon>Pseudomonadota</taxon>
        <taxon>Alphaproteobacteria</taxon>
        <taxon>Kordiimonadales</taxon>
        <taxon>Temperatibacteraceae</taxon>
        <taxon>Gimibacter</taxon>
    </lineage>
</organism>
<dbReference type="InterPro" id="IPR010982">
    <property type="entry name" value="Lambda_DNA-bd_dom_sf"/>
</dbReference>
<dbReference type="Gene3D" id="2.10.109.10">
    <property type="entry name" value="Umud Fragment, subunit A"/>
    <property type="match status" value="1"/>
</dbReference>
<dbReference type="InterPro" id="IPR039418">
    <property type="entry name" value="LexA-like"/>
</dbReference>
<protein>
    <submittedName>
        <fullName evidence="5">S24 family peptidase</fullName>
    </submittedName>
</protein>
<dbReference type="InterPro" id="IPR001387">
    <property type="entry name" value="Cro/C1-type_HTH"/>
</dbReference>
<dbReference type="PANTHER" id="PTHR40661:SF3">
    <property type="entry name" value="FELS-1 PROPHAGE TRANSCRIPTIONAL REGULATOR"/>
    <property type="match status" value="1"/>
</dbReference>
<dbReference type="AlphaFoldDB" id="A0AAE9XNE3"/>
<dbReference type="PROSITE" id="PS50943">
    <property type="entry name" value="HTH_CROC1"/>
    <property type="match status" value="1"/>
</dbReference>
<keyword evidence="3" id="KW-0804">Transcription</keyword>